<feature type="domain" description="Major facilitator superfamily (MFS) profile" evidence="7">
    <location>
        <begin position="62"/>
        <end position="510"/>
    </location>
</feature>
<evidence type="ECO:0000313" key="9">
    <source>
        <dbReference type="Proteomes" id="UP000664169"/>
    </source>
</evidence>
<dbReference type="OrthoDB" id="194139at2759"/>
<proteinExistence type="predicted"/>
<dbReference type="SUPFAM" id="SSF103473">
    <property type="entry name" value="MFS general substrate transporter"/>
    <property type="match status" value="1"/>
</dbReference>
<protein>
    <recommendedName>
        <fullName evidence="7">Major facilitator superfamily (MFS) profile domain-containing protein</fullName>
    </recommendedName>
</protein>
<feature type="region of interest" description="Disordered" evidence="5">
    <location>
        <begin position="1"/>
        <end position="22"/>
    </location>
</feature>
<dbReference type="GO" id="GO:0016020">
    <property type="term" value="C:membrane"/>
    <property type="evidence" value="ECO:0007669"/>
    <property type="project" value="UniProtKB-SubCell"/>
</dbReference>
<dbReference type="InterPro" id="IPR011701">
    <property type="entry name" value="MFS"/>
</dbReference>
<feature type="transmembrane region" description="Helical" evidence="6">
    <location>
        <begin position="358"/>
        <end position="379"/>
    </location>
</feature>
<feature type="transmembrane region" description="Helical" evidence="6">
    <location>
        <begin position="245"/>
        <end position="265"/>
    </location>
</feature>
<comment type="subcellular location">
    <subcellularLocation>
        <location evidence="1">Membrane</location>
        <topology evidence="1">Multi-pass membrane protein</topology>
    </subcellularLocation>
</comment>
<feature type="transmembrane region" description="Helical" evidence="6">
    <location>
        <begin position="450"/>
        <end position="470"/>
    </location>
</feature>
<dbReference type="Proteomes" id="UP000664169">
    <property type="component" value="Unassembled WGS sequence"/>
</dbReference>
<reference evidence="8" key="1">
    <citation type="submission" date="2021-03" db="EMBL/GenBank/DDBJ databases">
        <authorList>
            <person name="Tagirdzhanova G."/>
        </authorList>
    </citation>
    <scope>NUCLEOTIDE SEQUENCE</scope>
</reference>
<feature type="transmembrane region" description="Helical" evidence="6">
    <location>
        <begin position="316"/>
        <end position="338"/>
    </location>
</feature>
<dbReference type="PANTHER" id="PTHR23507">
    <property type="entry name" value="ZGC:174356"/>
    <property type="match status" value="1"/>
</dbReference>
<feature type="transmembrane region" description="Helical" evidence="6">
    <location>
        <begin position="217"/>
        <end position="239"/>
    </location>
</feature>
<name>A0A8H3IRZ4_9LECA</name>
<keyword evidence="2 6" id="KW-0812">Transmembrane</keyword>
<dbReference type="InterPro" id="IPR036259">
    <property type="entry name" value="MFS_trans_sf"/>
</dbReference>
<feature type="transmembrane region" description="Helical" evidence="6">
    <location>
        <begin position="416"/>
        <end position="438"/>
    </location>
</feature>
<feature type="transmembrane region" description="Helical" evidence="6">
    <location>
        <begin position="178"/>
        <end position="205"/>
    </location>
</feature>
<dbReference type="PANTHER" id="PTHR23507:SF1">
    <property type="entry name" value="FI18259P1-RELATED"/>
    <property type="match status" value="1"/>
</dbReference>
<sequence length="571" mass="62595">MNSSDLSSRSVSPSSSIASTVSTRQQEATSLLGREAPNPESPQKLHHGRSALFIWVTVLCIILTLTATNGLIQAPQQRILESVFCKYYFQEHDPSKIGPDGEVAEIWCKIPEVHRPLASLRGWFDGLGSLPGIFLPIPFGILADRVGRQKILLFSLCGLFLEFLTLGAVLFFHNVISVRFILVSPVFELFCGGASVAVPTAFTMVADSVSPEERAVAYFRISAGAMIGPLIAYPVAALLMTFSPYLSILVALILAFFSVLLAIPLPETLNLEEARKQRAIAAESRASLPNDTLSQKIRVGWAHLVQSTRDLLQHQAVIWLLPIFLVSACTTLVMDFLLQYASEKFQWSFKSASILPEVHLLVNALLLMFLLPTLSHFLTNSRHMSSARKDLFLTRICIILSVVGLFLIGAAPTMTLLILAIVFYSLGGAFIPSTRALLVGLVRPEQNARLFAVCGTLTYLGSFISAPLIARTYGWGLDKGGIWLGSLFWLTGIFVTIAAVPLFILRFQGDDEDPLAVTAASLVHNESDQSDTVTLYSEEAEEVRERERYGYVRARSSAESIELAVLTGSKD</sequence>
<evidence type="ECO:0000256" key="1">
    <source>
        <dbReference type="ARBA" id="ARBA00004141"/>
    </source>
</evidence>
<feature type="transmembrane region" description="Helical" evidence="6">
    <location>
        <begin position="52"/>
        <end position="72"/>
    </location>
</feature>
<evidence type="ECO:0000313" key="8">
    <source>
        <dbReference type="EMBL" id="CAF9929378.1"/>
    </source>
</evidence>
<dbReference type="Pfam" id="PF07690">
    <property type="entry name" value="MFS_1"/>
    <property type="match status" value="1"/>
</dbReference>
<dbReference type="AlphaFoldDB" id="A0A8H3IRZ4"/>
<evidence type="ECO:0000259" key="7">
    <source>
        <dbReference type="PROSITE" id="PS50850"/>
    </source>
</evidence>
<evidence type="ECO:0000256" key="2">
    <source>
        <dbReference type="ARBA" id="ARBA00022692"/>
    </source>
</evidence>
<feature type="transmembrane region" description="Helical" evidence="6">
    <location>
        <begin position="151"/>
        <end position="172"/>
    </location>
</feature>
<dbReference type="Gene3D" id="1.20.1250.20">
    <property type="entry name" value="MFS general substrate transporter like domains"/>
    <property type="match status" value="1"/>
</dbReference>
<organism evidence="8 9">
    <name type="scientific">Gomphillus americanus</name>
    <dbReference type="NCBI Taxonomy" id="1940652"/>
    <lineage>
        <taxon>Eukaryota</taxon>
        <taxon>Fungi</taxon>
        <taxon>Dikarya</taxon>
        <taxon>Ascomycota</taxon>
        <taxon>Pezizomycotina</taxon>
        <taxon>Lecanoromycetes</taxon>
        <taxon>OSLEUM clade</taxon>
        <taxon>Ostropomycetidae</taxon>
        <taxon>Ostropales</taxon>
        <taxon>Graphidaceae</taxon>
        <taxon>Gomphilloideae</taxon>
        <taxon>Gomphillus</taxon>
    </lineage>
</organism>
<evidence type="ECO:0000256" key="3">
    <source>
        <dbReference type="ARBA" id="ARBA00022989"/>
    </source>
</evidence>
<comment type="caution">
    <text evidence="8">The sequence shown here is derived from an EMBL/GenBank/DDBJ whole genome shotgun (WGS) entry which is preliminary data.</text>
</comment>
<evidence type="ECO:0000256" key="4">
    <source>
        <dbReference type="ARBA" id="ARBA00023136"/>
    </source>
</evidence>
<gene>
    <name evidence="8" type="ORF">GOMPHAMPRED_005385</name>
</gene>
<keyword evidence="9" id="KW-1185">Reference proteome</keyword>
<dbReference type="EMBL" id="CAJPDQ010000032">
    <property type="protein sequence ID" value="CAF9929378.1"/>
    <property type="molecule type" value="Genomic_DNA"/>
</dbReference>
<evidence type="ECO:0000256" key="5">
    <source>
        <dbReference type="SAM" id="MobiDB-lite"/>
    </source>
</evidence>
<feature type="transmembrane region" description="Helical" evidence="6">
    <location>
        <begin position="482"/>
        <end position="505"/>
    </location>
</feature>
<dbReference type="InterPro" id="IPR020846">
    <property type="entry name" value="MFS_dom"/>
</dbReference>
<dbReference type="PROSITE" id="PS50850">
    <property type="entry name" value="MFS"/>
    <property type="match status" value="1"/>
</dbReference>
<accession>A0A8H3IRZ4</accession>
<dbReference type="GO" id="GO:0022857">
    <property type="term" value="F:transmembrane transporter activity"/>
    <property type="evidence" value="ECO:0007669"/>
    <property type="project" value="InterPro"/>
</dbReference>
<evidence type="ECO:0000256" key="6">
    <source>
        <dbReference type="SAM" id="Phobius"/>
    </source>
</evidence>
<keyword evidence="4 6" id="KW-0472">Membrane</keyword>
<feature type="transmembrane region" description="Helical" evidence="6">
    <location>
        <begin position="391"/>
        <end position="410"/>
    </location>
</feature>
<keyword evidence="3 6" id="KW-1133">Transmembrane helix</keyword>